<sequence>MKSRKMEFVALLLVLVFTLSCSSAFAKVERFSLATGGVAE</sequence>
<organism evidence="1">
    <name type="scientific">marine sediment metagenome</name>
    <dbReference type="NCBI Taxonomy" id="412755"/>
    <lineage>
        <taxon>unclassified sequences</taxon>
        <taxon>metagenomes</taxon>
        <taxon>ecological metagenomes</taxon>
    </lineage>
</organism>
<gene>
    <name evidence="1" type="ORF">S12H4_33289</name>
</gene>
<dbReference type="AlphaFoldDB" id="X1SWD8"/>
<evidence type="ECO:0000313" key="1">
    <source>
        <dbReference type="EMBL" id="GAI97278.1"/>
    </source>
</evidence>
<accession>X1SWD8</accession>
<name>X1SWD8_9ZZZZ</name>
<dbReference type="EMBL" id="BARW01019607">
    <property type="protein sequence ID" value="GAI97278.1"/>
    <property type="molecule type" value="Genomic_DNA"/>
</dbReference>
<comment type="caution">
    <text evidence="1">The sequence shown here is derived from an EMBL/GenBank/DDBJ whole genome shotgun (WGS) entry which is preliminary data.</text>
</comment>
<protein>
    <submittedName>
        <fullName evidence="1">Uncharacterized protein</fullName>
    </submittedName>
</protein>
<reference evidence="1" key="1">
    <citation type="journal article" date="2014" name="Front. Microbiol.">
        <title>High frequency of phylogenetically diverse reductive dehalogenase-homologous genes in deep subseafloor sedimentary metagenomes.</title>
        <authorList>
            <person name="Kawai M."/>
            <person name="Futagami T."/>
            <person name="Toyoda A."/>
            <person name="Takaki Y."/>
            <person name="Nishi S."/>
            <person name="Hori S."/>
            <person name="Arai W."/>
            <person name="Tsubouchi T."/>
            <person name="Morono Y."/>
            <person name="Uchiyama I."/>
            <person name="Ito T."/>
            <person name="Fujiyama A."/>
            <person name="Inagaki F."/>
            <person name="Takami H."/>
        </authorList>
    </citation>
    <scope>NUCLEOTIDE SEQUENCE</scope>
    <source>
        <strain evidence="1">Expedition CK06-06</strain>
    </source>
</reference>
<proteinExistence type="predicted"/>
<dbReference type="PROSITE" id="PS51257">
    <property type="entry name" value="PROKAR_LIPOPROTEIN"/>
    <property type="match status" value="1"/>
</dbReference>